<evidence type="ECO:0000313" key="16">
    <source>
        <dbReference type="Proteomes" id="UP001233999"/>
    </source>
</evidence>
<evidence type="ECO:0000256" key="13">
    <source>
        <dbReference type="ARBA" id="ARBA00043832"/>
    </source>
</evidence>
<evidence type="ECO:0000256" key="3">
    <source>
        <dbReference type="ARBA" id="ARBA00012976"/>
    </source>
</evidence>
<keyword evidence="8" id="KW-0472">Membrane</keyword>
<evidence type="ECO:0000256" key="4">
    <source>
        <dbReference type="ARBA" id="ARBA00013040"/>
    </source>
</evidence>
<feature type="non-terminal residue" evidence="15">
    <location>
        <position position="1"/>
    </location>
</feature>
<reference evidence="15" key="2">
    <citation type="submission" date="2023-05" db="EMBL/GenBank/DDBJ databases">
        <authorList>
            <person name="Fouks B."/>
        </authorList>
    </citation>
    <scope>NUCLEOTIDE SEQUENCE</scope>
    <source>
        <strain evidence="15">Stay&amp;Tobe</strain>
        <tissue evidence="15">Testes</tissue>
    </source>
</reference>
<dbReference type="PANTHER" id="PTHR20963">
    <property type="entry name" value="MULTIPLE INOSITOL POLYPHOSPHATE PHOSPHATASE-RELATED"/>
    <property type="match status" value="1"/>
</dbReference>
<comment type="catalytic activity">
    <reaction evidence="12">
        <text>1D-myo-inositol hexakisphosphate + H2O = 1D-myo-inositol 1,2,4,5,6-pentakisphosphate + phosphate</text>
        <dbReference type="Rhea" id="RHEA:16989"/>
        <dbReference type="ChEBI" id="CHEBI:15377"/>
        <dbReference type="ChEBI" id="CHEBI:43474"/>
        <dbReference type="ChEBI" id="CHEBI:57798"/>
        <dbReference type="ChEBI" id="CHEBI:58130"/>
        <dbReference type="EC" id="3.1.3.62"/>
    </reaction>
    <physiologicalReaction direction="left-to-right" evidence="12">
        <dbReference type="Rhea" id="RHEA:16990"/>
    </physiologicalReaction>
</comment>
<evidence type="ECO:0000256" key="1">
    <source>
        <dbReference type="ARBA" id="ARBA00004370"/>
    </source>
</evidence>
<proteinExistence type="inferred from homology"/>
<evidence type="ECO:0000256" key="2">
    <source>
        <dbReference type="ARBA" id="ARBA00008422"/>
    </source>
</evidence>
<keyword evidence="7" id="KW-0378">Hydrolase</keyword>
<evidence type="ECO:0000256" key="9">
    <source>
        <dbReference type="ARBA" id="ARBA00031642"/>
    </source>
</evidence>
<dbReference type="AlphaFoldDB" id="A0AAD8ELB6"/>
<evidence type="ECO:0000256" key="14">
    <source>
        <dbReference type="SAM" id="SignalP"/>
    </source>
</evidence>
<evidence type="ECO:0000256" key="8">
    <source>
        <dbReference type="ARBA" id="ARBA00023136"/>
    </source>
</evidence>
<comment type="catalytic activity">
    <reaction evidence="13">
        <text>(2R)-2,3-bisphosphoglycerate + H2O = (2R)-2-phosphoglycerate + phosphate</text>
        <dbReference type="Rhea" id="RHEA:27381"/>
        <dbReference type="ChEBI" id="CHEBI:15377"/>
        <dbReference type="ChEBI" id="CHEBI:43474"/>
        <dbReference type="ChEBI" id="CHEBI:58248"/>
        <dbReference type="ChEBI" id="CHEBI:58289"/>
        <dbReference type="EC" id="3.1.3.80"/>
    </reaction>
    <physiologicalReaction direction="left-to-right" evidence="13">
        <dbReference type="Rhea" id="RHEA:27382"/>
    </physiologicalReaction>
</comment>
<evidence type="ECO:0000256" key="7">
    <source>
        <dbReference type="ARBA" id="ARBA00022801"/>
    </source>
</evidence>
<dbReference type="Gene3D" id="3.40.50.1240">
    <property type="entry name" value="Phosphoglycerate mutase-like"/>
    <property type="match status" value="1"/>
</dbReference>
<dbReference type="EC" id="3.1.3.62" evidence="4"/>
<protein>
    <recommendedName>
        <fullName evidence="5">Multiple inositol polyphosphate phosphatase 1</fullName>
        <ecNumber evidence="4">3.1.3.62</ecNumber>
        <ecNumber evidence="3">3.1.3.80</ecNumber>
    </recommendedName>
    <alternativeName>
        <fullName evidence="9">2,3-bisphosphoglycerate 3-phosphatase</fullName>
    </alternativeName>
</protein>
<organism evidence="15 16">
    <name type="scientific">Diploptera punctata</name>
    <name type="common">Pacific beetle cockroach</name>
    <dbReference type="NCBI Taxonomy" id="6984"/>
    <lineage>
        <taxon>Eukaryota</taxon>
        <taxon>Metazoa</taxon>
        <taxon>Ecdysozoa</taxon>
        <taxon>Arthropoda</taxon>
        <taxon>Hexapoda</taxon>
        <taxon>Insecta</taxon>
        <taxon>Pterygota</taxon>
        <taxon>Neoptera</taxon>
        <taxon>Polyneoptera</taxon>
        <taxon>Dictyoptera</taxon>
        <taxon>Blattodea</taxon>
        <taxon>Blaberoidea</taxon>
        <taxon>Blaberidae</taxon>
        <taxon>Diplopterinae</taxon>
        <taxon>Diploptera</taxon>
    </lineage>
</organism>
<dbReference type="Pfam" id="PF00328">
    <property type="entry name" value="His_Phos_2"/>
    <property type="match status" value="1"/>
</dbReference>
<evidence type="ECO:0000256" key="10">
    <source>
        <dbReference type="ARBA" id="ARBA00043668"/>
    </source>
</evidence>
<dbReference type="PANTHER" id="PTHR20963:SF8">
    <property type="entry name" value="MULTIPLE INOSITOL POLYPHOSPHATE PHOSPHATASE 1"/>
    <property type="match status" value="1"/>
</dbReference>
<evidence type="ECO:0000313" key="15">
    <source>
        <dbReference type="EMBL" id="KAJ9594371.1"/>
    </source>
</evidence>
<keyword evidence="6 14" id="KW-0732">Signal</keyword>
<evidence type="ECO:0000256" key="6">
    <source>
        <dbReference type="ARBA" id="ARBA00022729"/>
    </source>
</evidence>
<gene>
    <name evidence="15" type="ORF">L9F63_014213</name>
</gene>
<dbReference type="GO" id="GO:0016020">
    <property type="term" value="C:membrane"/>
    <property type="evidence" value="ECO:0007669"/>
    <property type="project" value="UniProtKB-SubCell"/>
</dbReference>
<comment type="similarity">
    <text evidence="2">Belongs to the histidine acid phosphatase family. MINPP1 subfamily.</text>
</comment>
<evidence type="ECO:0000256" key="5">
    <source>
        <dbReference type="ARBA" id="ARBA00018097"/>
    </source>
</evidence>
<comment type="catalytic activity">
    <reaction evidence="11">
        <text>1D-myo-inositol 1,2,4,5,6-pentakisphosphate + H2O = 1D-myo-inositol 1,2,5,6-tetrakisphosphate + phosphate</text>
        <dbReference type="Rhea" id="RHEA:77115"/>
        <dbReference type="ChEBI" id="CHEBI:15377"/>
        <dbReference type="ChEBI" id="CHEBI:43474"/>
        <dbReference type="ChEBI" id="CHEBI:57798"/>
        <dbReference type="ChEBI" id="CHEBI:195535"/>
        <dbReference type="EC" id="3.1.3.62"/>
    </reaction>
    <physiologicalReaction direction="left-to-right" evidence="11">
        <dbReference type="Rhea" id="RHEA:77116"/>
    </physiologicalReaction>
</comment>
<keyword evidence="16" id="KW-1185">Reference proteome</keyword>
<sequence length="184" mass="21069">MLVLMLSGILLMPVAAPQKTAWCYSDETNPYFQFSTYTAYEDVYGNETKPVVIQNCQPVEFWMLCRHGTRYPTDAIYLQMKSLTDLRERIIENHEIYHRGELCSKDLSNLKRWNLQTVSPLSGMLTPNGHEGLHNLAKRYKARFPNLLNQAYNSDQFEFRMTDTQRTAASAVAFADGLFGPGNS</sequence>
<dbReference type="Proteomes" id="UP001233999">
    <property type="component" value="Unassembled WGS sequence"/>
</dbReference>
<comment type="subcellular location">
    <subcellularLocation>
        <location evidence="1">Membrane</location>
    </subcellularLocation>
</comment>
<dbReference type="InterPro" id="IPR029033">
    <property type="entry name" value="His_PPase_superfam"/>
</dbReference>
<reference evidence="15" key="1">
    <citation type="journal article" date="2023" name="IScience">
        <title>Live-bearing cockroach genome reveals convergent evolutionary mechanisms linked to viviparity in insects and beyond.</title>
        <authorList>
            <person name="Fouks B."/>
            <person name="Harrison M.C."/>
            <person name="Mikhailova A.A."/>
            <person name="Marchal E."/>
            <person name="English S."/>
            <person name="Carruthers M."/>
            <person name="Jennings E.C."/>
            <person name="Chiamaka E.L."/>
            <person name="Frigard R.A."/>
            <person name="Pippel M."/>
            <person name="Attardo G.M."/>
            <person name="Benoit J.B."/>
            <person name="Bornberg-Bauer E."/>
            <person name="Tobe S.S."/>
        </authorList>
    </citation>
    <scope>NUCLEOTIDE SEQUENCE</scope>
    <source>
        <strain evidence="15">Stay&amp;Tobe</strain>
    </source>
</reference>
<accession>A0AAD8ELB6</accession>
<comment type="caution">
    <text evidence="15">The sequence shown here is derived from an EMBL/GenBank/DDBJ whole genome shotgun (WGS) entry which is preliminary data.</text>
</comment>
<feature type="signal peptide" evidence="14">
    <location>
        <begin position="1"/>
        <end position="16"/>
    </location>
</feature>
<feature type="non-terminal residue" evidence="15">
    <location>
        <position position="184"/>
    </location>
</feature>
<dbReference type="GO" id="GO:0052745">
    <property type="term" value="F:inositol phosphate phosphatase activity"/>
    <property type="evidence" value="ECO:0007669"/>
    <property type="project" value="TreeGrafter"/>
</dbReference>
<dbReference type="EMBL" id="JASPKZ010003050">
    <property type="protein sequence ID" value="KAJ9594371.1"/>
    <property type="molecule type" value="Genomic_DNA"/>
</dbReference>
<dbReference type="EC" id="3.1.3.80" evidence="3"/>
<feature type="chain" id="PRO_5042019835" description="Multiple inositol polyphosphate phosphatase 1" evidence="14">
    <location>
        <begin position="17"/>
        <end position="184"/>
    </location>
</feature>
<evidence type="ECO:0000256" key="11">
    <source>
        <dbReference type="ARBA" id="ARBA00043671"/>
    </source>
</evidence>
<comment type="catalytic activity">
    <reaction evidence="10">
        <text>1D-myo-inositol 1,2,5,6-tetrakisphosphate + H2O = 1D-myo-inositol 1,2,6-trisphosphate + phosphate</text>
        <dbReference type="Rhea" id="RHEA:77119"/>
        <dbReference type="ChEBI" id="CHEBI:15377"/>
        <dbReference type="ChEBI" id="CHEBI:43474"/>
        <dbReference type="ChEBI" id="CHEBI:195535"/>
        <dbReference type="ChEBI" id="CHEBI:195537"/>
        <dbReference type="EC" id="3.1.3.62"/>
    </reaction>
    <physiologicalReaction direction="left-to-right" evidence="10">
        <dbReference type="Rhea" id="RHEA:77120"/>
    </physiologicalReaction>
</comment>
<name>A0AAD8ELB6_DIPPU</name>
<evidence type="ECO:0000256" key="12">
    <source>
        <dbReference type="ARBA" id="ARBA00043691"/>
    </source>
</evidence>
<dbReference type="GO" id="GO:0034417">
    <property type="term" value="F:bisphosphoglycerate 3-phosphatase activity"/>
    <property type="evidence" value="ECO:0007669"/>
    <property type="project" value="UniProtKB-EC"/>
</dbReference>
<dbReference type="SUPFAM" id="SSF53254">
    <property type="entry name" value="Phosphoglycerate mutase-like"/>
    <property type="match status" value="1"/>
</dbReference>
<dbReference type="GO" id="GO:0003993">
    <property type="term" value="F:acid phosphatase activity"/>
    <property type="evidence" value="ECO:0007669"/>
    <property type="project" value="TreeGrafter"/>
</dbReference>
<dbReference type="CDD" id="cd07061">
    <property type="entry name" value="HP_HAP_like"/>
    <property type="match status" value="1"/>
</dbReference>
<dbReference type="InterPro" id="IPR000560">
    <property type="entry name" value="His_Pase_clade-2"/>
</dbReference>